<dbReference type="GO" id="GO:0005737">
    <property type="term" value="C:cytoplasm"/>
    <property type="evidence" value="ECO:0007669"/>
    <property type="project" value="TreeGrafter"/>
</dbReference>
<dbReference type="AlphaFoldDB" id="A0A9P1I8C0"/>
<proteinExistence type="predicted"/>
<comment type="caution">
    <text evidence="3">The sequence shown here is derived from an EMBL/GenBank/DDBJ whole genome shotgun (WGS) entry which is preliminary data.</text>
</comment>
<accession>A0A9P1I8C0</accession>
<dbReference type="PANTHER" id="PTHR23077:SF27">
    <property type="entry name" value="ATPASE FAMILY GENE 2 PROTEIN HOMOLOG A"/>
    <property type="match status" value="1"/>
</dbReference>
<keyword evidence="1" id="KW-0547">Nucleotide-binding</keyword>
<organism evidence="3 4">
    <name type="scientific">Caenorhabditis angaria</name>
    <dbReference type="NCBI Taxonomy" id="860376"/>
    <lineage>
        <taxon>Eukaryota</taxon>
        <taxon>Metazoa</taxon>
        <taxon>Ecdysozoa</taxon>
        <taxon>Nematoda</taxon>
        <taxon>Chromadorea</taxon>
        <taxon>Rhabditida</taxon>
        <taxon>Rhabditina</taxon>
        <taxon>Rhabditomorpha</taxon>
        <taxon>Rhabditoidea</taxon>
        <taxon>Rhabditidae</taxon>
        <taxon>Peloderinae</taxon>
        <taxon>Caenorhabditis</taxon>
    </lineage>
</organism>
<evidence type="ECO:0000256" key="2">
    <source>
        <dbReference type="ARBA" id="ARBA00022840"/>
    </source>
</evidence>
<dbReference type="PANTHER" id="PTHR23077">
    <property type="entry name" value="AAA-FAMILY ATPASE"/>
    <property type="match status" value="1"/>
</dbReference>
<name>A0A9P1I8C0_9PELO</name>
<dbReference type="EMBL" id="CANHGI010000001">
    <property type="protein sequence ID" value="CAI5440055.1"/>
    <property type="molecule type" value="Genomic_DNA"/>
</dbReference>
<keyword evidence="2" id="KW-0067">ATP-binding</keyword>
<dbReference type="InterPro" id="IPR050168">
    <property type="entry name" value="AAA_ATPase_domain"/>
</dbReference>
<gene>
    <name evidence="3" type="ORF">CAMP_LOCUS2692</name>
</gene>
<evidence type="ECO:0000313" key="3">
    <source>
        <dbReference type="EMBL" id="CAI5440055.1"/>
    </source>
</evidence>
<dbReference type="Proteomes" id="UP001152747">
    <property type="component" value="Unassembled WGS sequence"/>
</dbReference>
<dbReference type="GO" id="GO:0005524">
    <property type="term" value="F:ATP binding"/>
    <property type="evidence" value="ECO:0007669"/>
    <property type="project" value="UniProtKB-KW"/>
</dbReference>
<sequence length="490" mass="55287">MSTASSKKKPQIVVCQKCDILLLAKDTQRHQDFCGVKAENCRESEKEIAEIDAKRQKLRGFNTSIEKASTFLPPDAVGWEKEHSILLNPTTMENLEIQARSPVRILYENLSFIGVVWPCKEVALLKIHVISQIIPRERMITVEKLENLEKCQNLSVEVRGTLRSSEALREFLEMYFSHSYLAAENWLEIRYLGQKLAVLPKIGFEAEMSNLRLDGAPNPAQILAPKIGYRLEILEFSSTASPSENLSEIGGMFEVLRIFDTYLLAPLKNSEMPCSILVWGLAGSGKTTILRKMATILRATYVKNCEELSEIVGSPSIIFLDLNEIDKENQKAVKNLNEFLQNENICVILSVRSAENLDIGVRVRFPVEAEITVPTQEERFDILQKLAPNLSPEIAREISKTTHGFTGGDLVSLLKTAKFSKQNSEIGRFEEARKRIRPTGIRQFILEVPNVSWADIGGMHELKLEIQQAVIWPQKHPEAFERFGIDPPAG</sequence>
<evidence type="ECO:0000313" key="4">
    <source>
        <dbReference type="Proteomes" id="UP001152747"/>
    </source>
</evidence>
<dbReference type="Gene3D" id="3.40.50.300">
    <property type="entry name" value="P-loop containing nucleotide triphosphate hydrolases"/>
    <property type="match status" value="2"/>
</dbReference>
<dbReference type="OrthoDB" id="27435at2759"/>
<protein>
    <recommendedName>
        <fullName evidence="5">AAA+ ATPase domain-containing protein</fullName>
    </recommendedName>
</protein>
<dbReference type="InterPro" id="IPR027417">
    <property type="entry name" value="P-loop_NTPase"/>
</dbReference>
<reference evidence="3" key="1">
    <citation type="submission" date="2022-11" db="EMBL/GenBank/DDBJ databases">
        <authorList>
            <person name="Kikuchi T."/>
        </authorList>
    </citation>
    <scope>NUCLEOTIDE SEQUENCE</scope>
    <source>
        <strain evidence="3">PS1010</strain>
    </source>
</reference>
<keyword evidence="4" id="KW-1185">Reference proteome</keyword>
<evidence type="ECO:0000256" key="1">
    <source>
        <dbReference type="ARBA" id="ARBA00022741"/>
    </source>
</evidence>
<evidence type="ECO:0008006" key="5">
    <source>
        <dbReference type="Google" id="ProtNLM"/>
    </source>
</evidence>
<dbReference type="SUPFAM" id="SSF52540">
    <property type="entry name" value="P-loop containing nucleoside triphosphate hydrolases"/>
    <property type="match status" value="1"/>
</dbReference>
<dbReference type="GO" id="GO:0016887">
    <property type="term" value="F:ATP hydrolysis activity"/>
    <property type="evidence" value="ECO:0007669"/>
    <property type="project" value="TreeGrafter"/>
</dbReference>